<dbReference type="PANTHER" id="PTHR24412:SF489">
    <property type="entry name" value="RING FINGER DOMAIN AND KELCH REPEAT-CONTAINING PROTEIN DDB_G0271372"/>
    <property type="match status" value="1"/>
</dbReference>
<proteinExistence type="predicted"/>
<dbReference type="InterPro" id="IPR000210">
    <property type="entry name" value="BTB/POZ_dom"/>
</dbReference>
<feature type="compositionally biased region" description="Basic and acidic residues" evidence="3">
    <location>
        <begin position="616"/>
        <end position="626"/>
    </location>
</feature>
<dbReference type="PANTHER" id="PTHR24412">
    <property type="entry name" value="KELCH PROTEIN"/>
    <property type="match status" value="1"/>
</dbReference>
<feature type="region of interest" description="Disordered" evidence="3">
    <location>
        <begin position="486"/>
        <end position="628"/>
    </location>
</feature>
<feature type="compositionally biased region" description="Acidic residues" evidence="3">
    <location>
        <begin position="486"/>
        <end position="522"/>
    </location>
</feature>
<evidence type="ECO:0000256" key="2">
    <source>
        <dbReference type="ARBA" id="ARBA00022737"/>
    </source>
</evidence>
<dbReference type="PROSITE" id="PS50097">
    <property type="entry name" value="BTB"/>
    <property type="match status" value="1"/>
</dbReference>
<feature type="domain" description="BTB" evidence="4">
    <location>
        <begin position="41"/>
        <end position="103"/>
    </location>
</feature>
<dbReference type="InterPro" id="IPR011333">
    <property type="entry name" value="SKP1/BTB/POZ_sf"/>
</dbReference>
<evidence type="ECO:0000313" key="5">
    <source>
        <dbReference type="EMBL" id="GFH47316.1"/>
    </source>
</evidence>
<dbReference type="SMART" id="SM00875">
    <property type="entry name" value="BACK"/>
    <property type="match status" value="1"/>
</dbReference>
<keyword evidence="2" id="KW-0677">Repeat</keyword>
<keyword evidence="1" id="KW-0880">Kelch repeat</keyword>
<dbReference type="AlphaFoldDB" id="A0AAD3CLZ5"/>
<reference evidence="5 6" key="1">
    <citation type="journal article" date="2021" name="Sci. Rep.">
        <title>The genome of the diatom Chaetoceros tenuissimus carries an ancient integrated fragment of an extant virus.</title>
        <authorList>
            <person name="Hongo Y."/>
            <person name="Kimura K."/>
            <person name="Takaki Y."/>
            <person name="Yoshida Y."/>
            <person name="Baba S."/>
            <person name="Kobayashi G."/>
            <person name="Nagasaki K."/>
            <person name="Hano T."/>
            <person name="Tomaru Y."/>
        </authorList>
    </citation>
    <scope>NUCLEOTIDE SEQUENCE [LARGE SCALE GENOMIC DNA]</scope>
    <source>
        <strain evidence="5 6">NIES-3715</strain>
    </source>
</reference>
<dbReference type="Pfam" id="PF07707">
    <property type="entry name" value="BACK"/>
    <property type="match status" value="1"/>
</dbReference>
<dbReference type="Gene3D" id="3.30.710.10">
    <property type="entry name" value="Potassium Channel Kv1.1, Chain A"/>
    <property type="match status" value="1"/>
</dbReference>
<gene>
    <name evidence="5" type="ORF">CTEN210_03791</name>
</gene>
<dbReference type="SMART" id="SM00225">
    <property type="entry name" value="BTB"/>
    <property type="match status" value="1"/>
</dbReference>
<evidence type="ECO:0000256" key="1">
    <source>
        <dbReference type="ARBA" id="ARBA00022441"/>
    </source>
</evidence>
<dbReference type="Proteomes" id="UP001054902">
    <property type="component" value="Unassembled WGS sequence"/>
</dbReference>
<name>A0AAD3CLZ5_9STRA</name>
<protein>
    <recommendedName>
        <fullName evidence="4">BTB domain-containing protein</fullName>
    </recommendedName>
</protein>
<evidence type="ECO:0000256" key="3">
    <source>
        <dbReference type="SAM" id="MobiDB-lite"/>
    </source>
</evidence>
<dbReference type="SUPFAM" id="SSF54695">
    <property type="entry name" value="POZ domain"/>
    <property type="match status" value="1"/>
</dbReference>
<evidence type="ECO:0000259" key="4">
    <source>
        <dbReference type="PROSITE" id="PS50097"/>
    </source>
</evidence>
<dbReference type="InterPro" id="IPR011705">
    <property type="entry name" value="BACK"/>
</dbReference>
<accession>A0AAD3CLZ5</accession>
<dbReference type="CDD" id="cd14733">
    <property type="entry name" value="BACK"/>
    <property type="match status" value="1"/>
</dbReference>
<comment type="caution">
    <text evidence="5">The sequence shown here is derived from an EMBL/GenBank/DDBJ whole genome shotgun (WGS) entry which is preliminary data.</text>
</comment>
<keyword evidence="6" id="KW-1185">Reference proteome</keyword>
<dbReference type="Gene3D" id="1.25.40.420">
    <property type="match status" value="1"/>
</dbReference>
<sequence length="658" mass="71701">MEEDFLPSLPSTKGDLPPVNEMHALSLANHLVTLYTTKAITDVSIKCEDEIFDLHSPVLSHGSGYFRNAFADESTEINLEFSPSIKASIFRIIVDSLYTGTVDGLHANNVTAIFEASHHLDVKLTTDACVEFMLKNLDIDNCFEYWLSARLCSNEKIRGESIGLIGRHLSDISDMPRFQNLASNTVIEILSDDKLQVPSEIEVYEAGMKWIKYDVDNRSDDLVSVLNTVRLPLLPKHYLVNVVGKEDLIEENSLAMKKYSAALRKQLAGGPKGVKARHNIVHGVRKGYEQMSKSIRMSIANRNVLITEEEEEDKCKPLDLFKSCKGCCVTEEGEEGFGSPIIQGARRLGESVSTNVVPKIGEGLAGAGEGVKGAVAGTVAGIGSAYNAAAPKIGEGLVGAGEGVKGAVAGTVAGIGYHAPKFGEGLKGAVTGLGSSLRAIGEKITDPENFHNHEKRQVGGFWLDVTEEINENGIETDVADEAIPEEATEDVETENVEEEANEEVEETTEEAADEANEEVAEDEIVKSFSEGDVLEKVPEEVQGEEDLSEGEANSFDMEGLSVGTAQPHTETQEVEEKDEQKHVDVAKEEDIQESEDIEEIDMQADSPHDDEDEDLGKENDESKIIGEDLIDLTADISKVESTEEDMRQDENGNIVFDV</sequence>
<feature type="compositionally biased region" description="Basic and acidic residues" evidence="3">
    <location>
        <begin position="578"/>
        <end position="589"/>
    </location>
</feature>
<evidence type="ECO:0000313" key="6">
    <source>
        <dbReference type="Proteomes" id="UP001054902"/>
    </source>
</evidence>
<dbReference type="CDD" id="cd18186">
    <property type="entry name" value="BTB_POZ_ZBTB_KLHL-like"/>
    <property type="match status" value="1"/>
</dbReference>
<dbReference type="Pfam" id="PF00651">
    <property type="entry name" value="BTB"/>
    <property type="match status" value="1"/>
</dbReference>
<organism evidence="5 6">
    <name type="scientific">Chaetoceros tenuissimus</name>
    <dbReference type="NCBI Taxonomy" id="426638"/>
    <lineage>
        <taxon>Eukaryota</taxon>
        <taxon>Sar</taxon>
        <taxon>Stramenopiles</taxon>
        <taxon>Ochrophyta</taxon>
        <taxon>Bacillariophyta</taxon>
        <taxon>Coscinodiscophyceae</taxon>
        <taxon>Chaetocerotophycidae</taxon>
        <taxon>Chaetocerotales</taxon>
        <taxon>Chaetocerotaceae</taxon>
        <taxon>Chaetoceros</taxon>
    </lineage>
</organism>
<feature type="compositionally biased region" description="Acidic residues" evidence="3">
    <location>
        <begin position="590"/>
        <end position="615"/>
    </location>
</feature>
<dbReference type="EMBL" id="BLLK01000023">
    <property type="protein sequence ID" value="GFH47316.1"/>
    <property type="molecule type" value="Genomic_DNA"/>
</dbReference>